<keyword evidence="1" id="KW-1133">Transmembrane helix</keyword>
<protein>
    <submittedName>
        <fullName evidence="2">Variant erythrocyte surface antigen-1 family protein</fullName>
    </submittedName>
</protein>
<dbReference type="AlphaFoldDB" id="A0AAD9GJ77"/>
<dbReference type="EMBL" id="JAHBMH010000016">
    <property type="protein sequence ID" value="KAK1939091.1"/>
    <property type="molecule type" value="Genomic_DNA"/>
</dbReference>
<reference evidence="2" key="1">
    <citation type="journal article" date="2014" name="Nucleic Acids Res.">
        <title>The evolutionary dynamics of variant antigen genes in Babesia reveal a history of genomic innovation underlying host-parasite interaction.</title>
        <authorList>
            <person name="Jackson A.P."/>
            <person name="Otto T.D."/>
            <person name="Darby A."/>
            <person name="Ramaprasad A."/>
            <person name="Xia D."/>
            <person name="Echaide I.E."/>
            <person name="Farber M."/>
            <person name="Gahlot S."/>
            <person name="Gamble J."/>
            <person name="Gupta D."/>
            <person name="Gupta Y."/>
            <person name="Jackson L."/>
            <person name="Malandrin L."/>
            <person name="Malas T.B."/>
            <person name="Moussa E."/>
            <person name="Nair M."/>
            <person name="Reid A.J."/>
            <person name="Sanders M."/>
            <person name="Sharma J."/>
            <person name="Tracey A."/>
            <person name="Quail M.A."/>
            <person name="Weir W."/>
            <person name="Wastling J.M."/>
            <person name="Hall N."/>
            <person name="Willadsen P."/>
            <person name="Lingelbach K."/>
            <person name="Shiels B."/>
            <person name="Tait A."/>
            <person name="Berriman M."/>
            <person name="Allred D.R."/>
            <person name="Pain A."/>
        </authorList>
    </citation>
    <scope>NUCLEOTIDE SEQUENCE</scope>
    <source>
        <strain evidence="2">1802A</strain>
    </source>
</reference>
<name>A0AAD9GJ77_BABDI</name>
<keyword evidence="3" id="KW-1185">Reference proteome</keyword>
<keyword evidence="1" id="KW-0472">Membrane</keyword>
<evidence type="ECO:0000256" key="1">
    <source>
        <dbReference type="SAM" id="Phobius"/>
    </source>
</evidence>
<gene>
    <name evidence="2" type="ORF">X943_002507</name>
</gene>
<sequence>TKVLAGLEACLHLQCLQADMNEICGCKADDTCCLSGTCDGKSGGSGGKSCDFCEKLQSSTPLATTGLGLSPPNPIRLAKRLDKFFGGKSSFETPCDCSCKGSTSIFSSSCCCLACGTGKCSKACSPGCLCLKSGPCPRQKFCLAIQNVKVTAQTSLMRCCDSGKKCHCQVDPSNCQSGSGCCETGKKSVKCLLRRLVTYFNSLGPNPSQSEFSKKCCELLCVAKTCEFLWSFYNDTKYKSDSKPFHDALQTLKHSSPCGHDLWRTLDDFLYYCVHMVGAHVDRIKDKINAKGNTCKKCGKPGKSPCDCNNKCNGQCKGCDVLLGDSHFMAILTRKFSSSYDSSKAKWNLLCSHTSQCSGCLKTCRCRQSVSSFPSVSYCAADPCCDYCDVRKAAKIFLGFLPCMYWGLKILYDRAQDPVTWPDWQKISVSYGNPSSGLAKFLYAWGYDVKPLKNKKGFEFFLILKDLFGSDSSGPLQKLSTLVTEKYFTSHLISSTPKDPQTVREMLLWLYGLRFTSGFHDLVSHCSSLCIPFGNSFNADSFCYYIYTCCSLLPVSVISFIETSDSTAAKFFSSAEWKSFSYPEDPFKLFETFCDFVRKIYIPLTFIRFQCQLGPSQAGWRDCYFGQNCSVSSSSVSSASPSGCNCKGHETYLCTWTNSNWDVHSNSCPSSGSSCNAKCPHPLQRFLIDDFSDSTSQSSVSKSLFALPGTTPMGFSNLSSTGKSGESLHGAIKYFCLDGFYPLTRLTEFSFCIFRNPPDTLGELFAFFRKFAEALNSKTDLSSTFVQWINGEPGFYSGSDLKSALENLKGSSHSSSHIPANLFSLSGCHATKGSGTSPPTCGPYLHALTEEVSGVFTPELCSMYLSWICYLAKDFYSEFQKFHTAAQKKFSCCKSCQKIVECPCALPFLYSQGFTFLSPGGLNCVDAQGKSKHGSGWGKHYEGKDDCTTKSCSDFVSQLGLVVNGQPFKDLLKVIDAFIWSIRLPFIYAFLYIWILVISYFYYVQFYKLDLLHLKSHAHFSRSFKILPSTLFSDASSKLKDLSYFTL</sequence>
<reference evidence="2" key="2">
    <citation type="submission" date="2021-05" db="EMBL/GenBank/DDBJ databases">
        <authorList>
            <person name="Pain A."/>
        </authorList>
    </citation>
    <scope>NUCLEOTIDE SEQUENCE</scope>
    <source>
        <strain evidence="2">1802A</strain>
    </source>
</reference>
<keyword evidence="1" id="KW-0812">Transmembrane</keyword>
<proteinExistence type="predicted"/>
<organism evidence="2 3">
    <name type="scientific">Babesia divergens</name>
    <dbReference type="NCBI Taxonomy" id="32595"/>
    <lineage>
        <taxon>Eukaryota</taxon>
        <taxon>Sar</taxon>
        <taxon>Alveolata</taxon>
        <taxon>Apicomplexa</taxon>
        <taxon>Aconoidasida</taxon>
        <taxon>Piroplasmida</taxon>
        <taxon>Babesiidae</taxon>
        <taxon>Babesia</taxon>
    </lineage>
</organism>
<feature type="transmembrane region" description="Helical" evidence="1">
    <location>
        <begin position="986"/>
        <end position="1004"/>
    </location>
</feature>
<accession>A0AAD9GJ77</accession>
<comment type="caution">
    <text evidence="2">The sequence shown here is derived from an EMBL/GenBank/DDBJ whole genome shotgun (WGS) entry which is preliminary data.</text>
</comment>
<evidence type="ECO:0000313" key="3">
    <source>
        <dbReference type="Proteomes" id="UP001195914"/>
    </source>
</evidence>
<evidence type="ECO:0000313" key="2">
    <source>
        <dbReference type="EMBL" id="KAK1939091.1"/>
    </source>
</evidence>
<feature type="non-terminal residue" evidence="2">
    <location>
        <position position="1"/>
    </location>
</feature>
<dbReference type="Proteomes" id="UP001195914">
    <property type="component" value="Unassembled WGS sequence"/>
</dbReference>